<dbReference type="EnsemblProtists" id="PYU1_T005668">
    <property type="protein sequence ID" value="PYU1_T005668"/>
    <property type="gene ID" value="PYU1_G005657"/>
</dbReference>
<dbReference type="STRING" id="431595.K3WL26"/>
<sequence length="82" mass="9293">MTFAEGYCNFVAQGRKVTKEQITEMYTYSMAVANRGIKHTIFSHLAITHPYLADTKHWSFVDATSRNPYQGSAKLLVPKEPP</sequence>
<accession>K3WL26</accession>
<dbReference type="HOGENOM" id="CLU_2565501_0_0_1"/>
<dbReference type="InParanoid" id="K3WL26"/>
<keyword evidence="2" id="KW-1185">Reference proteome</keyword>
<evidence type="ECO:0000313" key="1">
    <source>
        <dbReference type="EnsemblProtists" id="PYU1_T005668"/>
    </source>
</evidence>
<name>K3WL26_GLOUD</name>
<dbReference type="AlphaFoldDB" id="K3WL26"/>
<protein>
    <submittedName>
        <fullName evidence="1">Uncharacterized protein</fullName>
    </submittedName>
</protein>
<reference evidence="1" key="3">
    <citation type="submission" date="2015-02" db="UniProtKB">
        <authorList>
            <consortium name="EnsemblProtists"/>
        </authorList>
    </citation>
    <scope>IDENTIFICATION</scope>
    <source>
        <strain evidence="1">DAOM BR144</strain>
    </source>
</reference>
<organism evidence="1 2">
    <name type="scientific">Globisporangium ultimum (strain ATCC 200006 / CBS 805.95 / DAOM BR144)</name>
    <name type="common">Pythium ultimum</name>
    <dbReference type="NCBI Taxonomy" id="431595"/>
    <lineage>
        <taxon>Eukaryota</taxon>
        <taxon>Sar</taxon>
        <taxon>Stramenopiles</taxon>
        <taxon>Oomycota</taxon>
        <taxon>Peronosporomycetes</taxon>
        <taxon>Pythiales</taxon>
        <taxon>Pythiaceae</taxon>
        <taxon>Globisporangium</taxon>
    </lineage>
</organism>
<reference evidence="2" key="1">
    <citation type="journal article" date="2010" name="Genome Biol.">
        <title>Genome sequence of the necrotrophic plant pathogen Pythium ultimum reveals original pathogenicity mechanisms and effector repertoire.</title>
        <authorList>
            <person name="Levesque C.A."/>
            <person name="Brouwer H."/>
            <person name="Cano L."/>
            <person name="Hamilton J.P."/>
            <person name="Holt C."/>
            <person name="Huitema E."/>
            <person name="Raffaele S."/>
            <person name="Robideau G.P."/>
            <person name="Thines M."/>
            <person name="Win J."/>
            <person name="Zerillo M.M."/>
            <person name="Beakes G.W."/>
            <person name="Boore J.L."/>
            <person name="Busam D."/>
            <person name="Dumas B."/>
            <person name="Ferriera S."/>
            <person name="Fuerstenberg S.I."/>
            <person name="Gachon C.M."/>
            <person name="Gaulin E."/>
            <person name="Govers F."/>
            <person name="Grenville-Briggs L."/>
            <person name="Horner N."/>
            <person name="Hostetler J."/>
            <person name="Jiang R.H."/>
            <person name="Johnson J."/>
            <person name="Krajaejun T."/>
            <person name="Lin H."/>
            <person name="Meijer H.J."/>
            <person name="Moore B."/>
            <person name="Morris P."/>
            <person name="Phuntmart V."/>
            <person name="Puiu D."/>
            <person name="Shetty J."/>
            <person name="Stajich J.E."/>
            <person name="Tripathy S."/>
            <person name="Wawra S."/>
            <person name="van West P."/>
            <person name="Whitty B.R."/>
            <person name="Coutinho P.M."/>
            <person name="Henrissat B."/>
            <person name="Martin F."/>
            <person name="Thomas P.D."/>
            <person name="Tyler B.M."/>
            <person name="De Vries R.P."/>
            <person name="Kamoun S."/>
            <person name="Yandell M."/>
            <person name="Tisserat N."/>
            <person name="Buell C.R."/>
        </authorList>
    </citation>
    <scope>NUCLEOTIDE SEQUENCE</scope>
    <source>
        <strain evidence="2">DAOM:BR144</strain>
    </source>
</reference>
<dbReference type="VEuPathDB" id="FungiDB:PYU1_G005657"/>
<proteinExistence type="predicted"/>
<evidence type="ECO:0000313" key="2">
    <source>
        <dbReference type="Proteomes" id="UP000019132"/>
    </source>
</evidence>
<dbReference type="Proteomes" id="UP000019132">
    <property type="component" value="Unassembled WGS sequence"/>
</dbReference>
<reference evidence="2" key="2">
    <citation type="submission" date="2010-04" db="EMBL/GenBank/DDBJ databases">
        <authorList>
            <person name="Buell R."/>
            <person name="Hamilton J."/>
            <person name="Hostetler J."/>
        </authorList>
    </citation>
    <scope>NUCLEOTIDE SEQUENCE [LARGE SCALE GENOMIC DNA]</scope>
    <source>
        <strain evidence="2">DAOM:BR144</strain>
    </source>
</reference>
<dbReference type="EMBL" id="GL376573">
    <property type="status" value="NOT_ANNOTATED_CDS"/>
    <property type="molecule type" value="Genomic_DNA"/>
</dbReference>